<dbReference type="AlphaFoldDB" id="A0AAN8NPI6"/>
<evidence type="ECO:0000313" key="2">
    <source>
        <dbReference type="EMBL" id="KAK6505942.1"/>
    </source>
</evidence>
<feature type="region of interest" description="Disordered" evidence="1">
    <location>
        <begin position="1"/>
        <end position="54"/>
    </location>
</feature>
<evidence type="ECO:0000256" key="1">
    <source>
        <dbReference type="SAM" id="MobiDB-lite"/>
    </source>
</evidence>
<name>A0AAN8NPI6_9PEZI</name>
<dbReference type="EMBL" id="JAVHJM010000009">
    <property type="protein sequence ID" value="KAK6505942.1"/>
    <property type="molecule type" value="Genomic_DNA"/>
</dbReference>
<organism evidence="2 3">
    <name type="scientific">Arthrobotrys conoides</name>
    <dbReference type="NCBI Taxonomy" id="74498"/>
    <lineage>
        <taxon>Eukaryota</taxon>
        <taxon>Fungi</taxon>
        <taxon>Dikarya</taxon>
        <taxon>Ascomycota</taxon>
        <taxon>Pezizomycotina</taxon>
        <taxon>Orbiliomycetes</taxon>
        <taxon>Orbiliales</taxon>
        <taxon>Orbiliaceae</taxon>
        <taxon>Arthrobotrys</taxon>
    </lineage>
</organism>
<sequence length="206" mass="23615">MESPNFNNDCTTIIAATFNPRNDGEAGEEEEQEEHTQEQTDNSKGHPLPSPTGTLRWPIRPHLIFGFVRSGILRLWPYCHIHGCLAQPSPNHPAASRYWIISANDPNAFGPSLEASYLSSFARRGIQWQRFSRFPATLAWNGFRNACNNIKFHQSTKKSKEGPNMLNLAERKWPLGLLFDQLSFNVPQRWMSHVQFEENYPADYTI</sequence>
<keyword evidence="3" id="KW-1185">Reference proteome</keyword>
<evidence type="ECO:0000313" key="3">
    <source>
        <dbReference type="Proteomes" id="UP001307849"/>
    </source>
</evidence>
<proteinExistence type="predicted"/>
<comment type="caution">
    <text evidence="2">The sequence shown here is derived from an EMBL/GenBank/DDBJ whole genome shotgun (WGS) entry which is preliminary data.</text>
</comment>
<protein>
    <submittedName>
        <fullName evidence="2">Uncharacterized protein</fullName>
    </submittedName>
</protein>
<feature type="compositionally biased region" description="Basic and acidic residues" evidence="1">
    <location>
        <begin position="34"/>
        <end position="44"/>
    </location>
</feature>
<dbReference type="Proteomes" id="UP001307849">
    <property type="component" value="Unassembled WGS sequence"/>
</dbReference>
<accession>A0AAN8NPI6</accession>
<gene>
    <name evidence="2" type="ORF">TWF506_010871</name>
</gene>
<feature type="compositionally biased region" description="Polar residues" evidence="1">
    <location>
        <begin position="1"/>
        <end position="11"/>
    </location>
</feature>
<reference evidence="2 3" key="1">
    <citation type="submission" date="2019-10" db="EMBL/GenBank/DDBJ databases">
        <authorList>
            <person name="Palmer J.M."/>
        </authorList>
    </citation>
    <scope>NUCLEOTIDE SEQUENCE [LARGE SCALE GENOMIC DNA]</scope>
    <source>
        <strain evidence="2 3">TWF506</strain>
    </source>
</reference>